<dbReference type="RefSeq" id="WP_307175721.1">
    <property type="nucleotide sequence ID" value="NZ_JAUSYP010000001.1"/>
</dbReference>
<name>A0ABU0QNX8_9ACTN</name>
<evidence type="ECO:0000313" key="2">
    <source>
        <dbReference type="EMBL" id="MDQ0749083.1"/>
    </source>
</evidence>
<gene>
    <name evidence="2" type="ORF">QF034_003314</name>
</gene>
<protein>
    <submittedName>
        <fullName evidence="2">Uncharacterized protein</fullName>
    </submittedName>
</protein>
<keyword evidence="1" id="KW-0732">Signal</keyword>
<evidence type="ECO:0000313" key="3">
    <source>
        <dbReference type="Proteomes" id="UP001232755"/>
    </source>
</evidence>
<evidence type="ECO:0000256" key="1">
    <source>
        <dbReference type="SAM" id="SignalP"/>
    </source>
</evidence>
<sequence length="53" mass="5026">MSAAQKAARLVAAVLVTLAAALPLGYGSGAAGSDAPAGTIVTADGARDSLIWG</sequence>
<comment type="caution">
    <text evidence="2">The sequence shown here is derived from an EMBL/GenBank/DDBJ whole genome shotgun (WGS) entry which is preliminary data.</text>
</comment>
<accession>A0ABU0QNX8</accession>
<proteinExistence type="predicted"/>
<feature type="chain" id="PRO_5045095267" evidence="1">
    <location>
        <begin position="22"/>
        <end position="53"/>
    </location>
</feature>
<feature type="signal peptide" evidence="1">
    <location>
        <begin position="1"/>
        <end position="21"/>
    </location>
</feature>
<organism evidence="2 3">
    <name type="scientific">Streptomyces africanus</name>
    <dbReference type="NCBI Taxonomy" id="231024"/>
    <lineage>
        <taxon>Bacteria</taxon>
        <taxon>Bacillati</taxon>
        <taxon>Actinomycetota</taxon>
        <taxon>Actinomycetes</taxon>
        <taxon>Kitasatosporales</taxon>
        <taxon>Streptomycetaceae</taxon>
        <taxon>Streptomyces</taxon>
    </lineage>
</organism>
<dbReference type="Proteomes" id="UP001232755">
    <property type="component" value="Unassembled WGS sequence"/>
</dbReference>
<dbReference type="EMBL" id="JAUSYP010000001">
    <property type="protein sequence ID" value="MDQ0749083.1"/>
    <property type="molecule type" value="Genomic_DNA"/>
</dbReference>
<keyword evidence="3" id="KW-1185">Reference proteome</keyword>
<reference evidence="2 3" key="1">
    <citation type="submission" date="2023-07" db="EMBL/GenBank/DDBJ databases">
        <title>Comparative genomics of wheat-associated soil bacteria to identify genetic determinants of phenazine resistance.</title>
        <authorList>
            <person name="Mouncey N."/>
        </authorList>
    </citation>
    <scope>NUCLEOTIDE SEQUENCE [LARGE SCALE GENOMIC DNA]</scope>
    <source>
        <strain evidence="2 3">B3I12</strain>
    </source>
</reference>